<accession>A0A671YS90</accession>
<evidence type="ECO:0000259" key="1">
    <source>
        <dbReference type="Pfam" id="PF20846"/>
    </source>
</evidence>
<dbReference type="OMA" id="VVLCECR"/>
<evidence type="ECO:0000313" key="2">
    <source>
        <dbReference type="Ensembl" id="ENSSAUP00010065585.1"/>
    </source>
</evidence>
<sequence>MASQASSPSQLELVNWCKGESVDVKHALLLYGVPEKNSKEDIEETAGTIKALGKVTVRGKMFHPQQQSLMVLCECSEEIDPSKIPPEIMPISGGSGWKAR</sequence>
<dbReference type="InterPro" id="IPR048271">
    <property type="entry name" value="PNMA_N"/>
</dbReference>
<dbReference type="InterPro" id="IPR026523">
    <property type="entry name" value="PNMA"/>
</dbReference>
<organism evidence="2 3">
    <name type="scientific">Sparus aurata</name>
    <name type="common">Gilthead sea bream</name>
    <dbReference type="NCBI Taxonomy" id="8175"/>
    <lineage>
        <taxon>Eukaryota</taxon>
        <taxon>Metazoa</taxon>
        <taxon>Chordata</taxon>
        <taxon>Craniata</taxon>
        <taxon>Vertebrata</taxon>
        <taxon>Euteleostomi</taxon>
        <taxon>Actinopterygii</taxon>
        <taxon>Neopterygii</taxon>
        <taxon>Teleostei</taxon>
        <taxon>Neoteleostei</taxon>
        <taxon>Acanthomorphata</taxon>
        <taxon>Eupercaria</taxon>
        <taxon>Spariformes</taxon>
        <taxon>Sparidae</taxon>
        <taxon>Sparus</taxon>
    </lineage>
</organism>
<dbReference type="Proteomes" id="UP000472265">
    <property type="component" value="Chromosome 16"/>
</dbReference>
<dbReference type="InParanoid" id="A0A671YS90"/>
<dbReference type="PANTHER" id="PTHR23095:SF51">
    <property type="entry name" value="PARANEOPLASTIC ANTIGEN MA1 HOMOLOG-RELATED"/>
    <property type="match status" value="1"/>
</dbReference>
<dbReference type="Pfam" id="PF20846">
    <property type="entry name" value="PNMA_N"/>
    <property type="match status" value="1"/>
</dbReference>
<feature type="domain" description="Paraneoplastic antigen Ma-like N-terminal" evidence="1">
    <location>
        <begin position="13"/>
        <end position="91"/>
    </location>
</feature>
<dbReference type="PANTHER" id="PTHR23095">
    <property type="entry name" value="PARANEOPLASTIC ANTIGEN"/>
    <property type="match status" value="1"/>
</dbReference>
<dbReference type="GeneTree" id="ENSGT00990000205106"/>
<name>A0A671YS90_SPAAU</name>
<reference evidence="2" key="1">
    <citation type="submission" date="2021-04" db="EMBL/GenBank/DDBJ databases">
        <authorList>
            <consortium name="Wellcome Sanger Institute Data Sharing"/>
        </authorList>
    </citation>
    <scope>NUCLEOTIDE SEQUENCE [LARGE SCALE GENOMIC DNA]</scope>
</reference>
<evidence type="ECO:0000313" key="3">
    <source>
        <dbReference type="Proteomes" id="UP000472265"/>
    </source>
</evidence>
<keyword evidence="3" id="KW-1185">Reference proteome</keyword>
<reference evidence="2" key="3">
    <citation type="submission" date="2025-09" db="UniProtKB">
        <authorList>
            <consortium name="Ensembl"/>
        </authorList>
    </citation>
    <scope>IDENTIFICATION</scope>
</reference>
<reference evidence="2" key="2">
    <citation type="submission" date="2025-08" db="UniProtKB">
        <authorList>
            <consortium name="Ensembl"/>
        </authorList>
    </citation>
    <scope>IDENTIFICATION</scope>
</reference>
<dbReference type="AlphaFoldDB" id="A0A671YS90"/>
<dbReference type="Ensembl" id="ENSSAUT00010068690.1">
    <property type="protein sequence ID" value="ENSSAUP00010065585.1"/>
    <property type="gene ID" value="ENSSAUG00010026231.1"/>
</dbReference>
<proteinExistence type="predicted"/>
<protein>
    <recommendedName>
        <fullName evidence="1">Paraneoplastic antigen Ma-like N-terminal domain-containing protein</fullName>
    </recommendedName>
</protein>